<feature type="transmembrane region" description="Helical" evidence="7">
    <location>
        <begin position="63"/>
        <end position="83"/>
    </location>
</feature>
<feature type="transmembrane region" description="Helical" evidence="7">
    <location>
        <begin position="39"/>
        <end position="56"/>
    </location>
</feature>
<evidence type="ECO:0000256" key="7">
    <source>
        <dbReference type="SAM" id="Phobius"/>
    </source>
</evidence>
<dbReference type="RefSeq" id="WP_015905171.1">
    <property type="nucleotide sequence ID" value="NC_012108.1"/>
</dbReference>
<comment type="subcellular location">
    <subcellularLocation>
        <location evidence="1">Cell membrane</location>
        <topology evidence="1">Multi-pass membrane protein</topology>
    </subcellularLocation>
</comment>
<evidence type="ECO:0000256" key="4">
    <source>
        <dbReference type="ARBA" id="ARBA00022692"/>
    </source>
</evidence>
<sequence>MSFAKTRCAIPMIHWIHGIKTALAAGLCLGITTFYHLDFGYWAVITTVIVMQVYVADSIQMCLYRFSGTIIGAVLGIASILIFPDTPLYHFPAVMVPVGILSFMTHYNTRYRMAAITAVIIIMTGISAPNQVSFALFRIIEITIGLFCAFLVSVLVFPVRLVDVLRENLRQQTLECCEKYDILVAAFLNGQEPVDKELLAPLGSKVWKNHELFENIRHHEALIYHKKFGKNLKTIVASMDTVIEHLKTMVRNLNATTESGFDILMKDELRGLAQASQVALTAMVENSPDLGIQGLADALERTEKKLHALRSKGVTTRFDLHKPVQVYSFYHAMHYLAQDLMQSLEAIKENQPSALN</sequence>
<dbReference type="Pfam" id="PF04632">
    <property type="entry name" value="FUSC"/>
    <property type="match status" value="1"/>
</dbReference>
<feature type="transmembrane region" description="Helical" evidence="7">
    <location>
        <begin position="12"/>
        <end position="33"/>
    </location>
</feature>
<keyword evidence="4 7" id="KW-0812">Transmembrane</keyword>
<evidence type="ECO:0000256" key="1">
    <source>
        <dbReference type="ARBA" id="ARBA00004651"/>
    </source>
</evidence>
<dbReference type="AlphaFoldDB" id="C0QM92"/>
<evidence type="ECO:0000256" key="5">
    <source>
        <dbReference type="ARBA" id="ARBA00022989"/>
    </source>
</evidence>
<reference evidence="8 9" key="1">
    <citation type="journal article" date="2009" name="Environ. Microbiol.">
        <title>Genome sequence of Desulfobacterium autotrophicum HRM2, a marine sulfate reducer oxidizing organic carbon completely to carbon dioxide.</title>
        <authorList>
            <person name="Strittmatter A.W."/>
            <person name="Liesegang H."/>
            <person name="Rabus R."/>
            <person name="Decker I."/>
            <person name="Amann J."/>
            <person name="Andres S."/>
            <person name="Henne A."/>
            <person name="Fricke W.F."/>
            <person name="Martinez-Arias R."/>
            <person name="Bartels D."/>
            <person name="Goesmann A."/>
            <person name="Krause L."/>
            <person name="Puehler A."/>
            <person name="Klenk H.P."/>
            <person name="Richter M."/>
            <person name="Schuler M."/>
            <person name="Gloeckner F.O."/>
            <person name="Meyerdierks A."/>
            <person name="Gottschalk G."/>
            <person name="Amann R."/>
        </authorList>
    </citation>
    <scope>NUCLEOTIDE SEQUENCE [LARGE SCALE GENOMIC DNA]</scope>
    <source>
        <strain evidence="9">ATCC 43914 / DSM 3382 / HRM2</strain>
    </source>
</reference>
<keyword evidence="2" id="KW-0813">Transport</keyword>
<name>C0QM92_DESAH</name>
<dbReference type="PANTHER" id="PTHR30509">
    <property type="entry name" value="P-HYDROXYBENZOIC ACID EFFLUX PUMP SUBUNIT-RELATED"/>
    <property type="match status" value="1"/>
</dbReference>
<dbReference type="GO" id="GO:0022857">
    <property type="term" value="F:transmembrane transporter activity"/>
    <property type="evidence" value="ECO:0007669"/>
    <property type="project" value="InterPro"/>
</dbReference>
<keyword evidence="3" id="KW-1003">Cell membrane</keyword>
<evidence type="ECO:0000313" key="9">
    <source>
        <dbReference type="Proteomes" id="UP000000442"/>
    </source>
</evidence>
<dbReference type="Proteomes" id="UP000000442">
    <property type="component" value="Chromosome"/>
</dbReference>
<feature type="transmembrane region" description="Helical" evidence="7">
    <location>
        <begin position="114"/>
        <end position="136"/>
    </location>
</feature>
<feature type="transmembrane region" description="Helical" evidence="7">
    <location>
        <begin position="142"/>
        <end position="162"/>
    </location>
</feature>
<keyword evidence="5 7" id="KW-1133">Transmembrane helix</keyword>
<accession>C0QM92</accession>
<organism evidence="8 9">
    <name type="scientific">Desulforapulum autotrophicum (strain ATCC 43914 / DSM 3382 / VKM B-1955 / HRM2)</name>
    <name type="common">Desulfobacterium autotrophicum</name>
    <dbReference type="NCBI Taxonomy" id="177437"/>
    <lineage>
        <taxon>Bacteria</taxon>
        <taxon>Pseudomonadati</taxon>
        <taxon>Thermodesulfobacteriota</taxon>
        <taxon>Desulfobacteria</taxon>
        <taxon>Desulfobacterales</taxon>
        <taxon>Desulfobacteraceae</taxon>
        <taxon>Desulforapulum</taxon>
    </lineage>
</organism>
<evidence type="ECO:0000256" key="2">
    <source>
        <dbReference type="ARBA" id="ARBA00022448"/>
    </source>
</evidence>
<evidence type="ECO:0000256" key="6">
    <source>
        <dbReference type="ARBA" id="ARBA00023136"/>
    </source>
</evidence>
<dbReference type="eggNOG" id="COG1289">
    <property type="taxonomic scope" value="Bacteria"/>
</dbReference>
<evidence type="ECO:0008006" key="10">
    <source>
        <dbReference type="Google" id="ProtNLM"/>
    </source>
</evidence>
<dbReference type="InterPro" id="IPR006726">
    <property type="entry name" value="PHBA_efflux_AaeB/fusaric-R"/>
</dbReference>
<dbReference type="STRING" id="177437.HRM2_33340"/>
<dbReference type="GO" id="GO:0005886">
    <property type="term" value="C:plasma membrane"/>
    <property type="evidence" value="ECO:0007669"/>
    <property type="project" value="UniProtKB-SubCell"/>
</dbReference>
<evidence type="ECO:0000256" key="3">
    <source>
        <dbReference type="ARBA" id="ARBA00022475"/>
    </source>
</evidence>
<dbReference type="PANTHER" id="PTHR30509:SF9">
    <property type="entry name" value="MULTIDRUG RESISTANCE PROTEIN MDTO"/>
    <property type="match status" value="1"/>
</dbReference>
<dbReference type="KEGG" id="dat:HRM2_33340"/>
<keyword evidence="9" id="KW-1185">Reference proteome</keyword>
<feature type="transmembrane region" description="Helical" evidence="7">
    <location>
        <begin position="89"/>
        <end position="107"/>
    </location>
</feature>
<keyword evidence="6 7" id="KW-0472">Membrane</keyword>
<protein>
    <recommendedName>
        <fullName evidence="10">FUSC family protein</fullName>
    </recommendedName>
</protein>
<dbReference type="EMBL" id="CP001087">
    <property type="protein sequence ID" value="ACN16409.1"/>
    <property type="molecule type" value="Genomic_DNA"/>
</dbReference>
<gene>
    <name evidence="8" type="ordered locus">HRM2_33340</name>
</gene>
<evidence type="ECO:0000313" key="8">
    <source>
        <dbReference type="EMBL" id="ACN16409.1"/>
    </source>
</evidence>
<dbReference type="HOGENOM" id="CLU_059320_0_0_7"/>
<proteinExistence type="predicted"/>
<dbReference type="OrthoDB" id="5447986at2"/>